<name>A0AAN8IHN0_TRICO</name>
<gene>
    <name evidence="2" type="ORF">GCK32_016227</name>
</gene>
<dbReference type="AlphaFoldDB" id="A0AAN8IHN0"/>
<dbReference type="PANTHER" id="PTHR46990">
    <property type="entry name" value="GLUTAREDOXIN DOMAIN-CONTAINING CYSTEINE-RICH PROTEIN 1"/>
    <property type="match status" value="1"/>
</dbReference>
<dbReference type="InterPro" id="IPR042797">
    <property type="entry name" value="GRXCR1"/>
</dbReference>
<evidence type="ECO:0000313" key="2">
    <source>
        <dbReference type="EMBL" id="KAK5975149.1"/>
    </source>
</evidence>
<dbReference type="PROSITE" id="PS51354">
    <property type="entry name" value="GLUTAREDOXIN_2"/>
    <property type="match status" value="1"/>
</dbReference>
<comment type="caution">
    <text evidence="2">The sequence shown here is derived from an EMBL/GenBank/DDBJ whole genome shotgun (WGS) entry which is preliminary data.</text>
</comment>
<dbReference type="Pfam" id="PF00462">
    <property type="entry name" value="Glutaredoxin"/>
    <property type="match status" value="1"/>
</dbReference>
<reference evidence="2 3" key="1">
    <citation type="submission" date="2019-10" db="EMBL/GenBank/DDBJ databases">
        <title>Assembly and Annotation for the nematode Trichostrongylus colubriformis.</title>
        <authorList>
            <person name="Martin J."/>
        </authorList>
    </citation>
    <scope>NUCLEOTIDE SEQUENCE [LARGE SCALE GENOMIC DNA]</scope>
    <source>
        <strain evidence="2">G859</strain>
        <tissue evidence="2">Whole worm</tissue>
    </source>
</reference>
<keyword evidence="3" id="KW-1185">Reference proteome</keyword>
<feature type="domain" description="Glutaredoxin" evidence="1">
    <location>
        <begin position="76"/>
        <end position="144"/>
    </location>
</feature>
<dbReference type="Gene3D" id="3.40.30.10">
    <property type="entry name" value="Glutaredoxin"/>
    <property type="match status" value="1"/>
</dbReference>
<dbReference type="GO" id="GO:0007605">
    <property type="term" value="P:sensory perception of sound"/>
    <property type="evidence" value="ECO:0007669"/>
    <property type="project" value="InterPro"/>
</dbReference>
<proteinExistence type="predicted"/>
<feature type="non-terminal residue" evidence="2">
    <location>
        <position position="196"/>
    </location>
</feature>
<dbReference type="InterPro" id="IPR002109">
    <property type="entry name" value="Glutaredoxin"/>
</dbReference>
<evidence type="ECO:0000259" key="1">
    <source>
        <dbReference type="Pfam" id="PF00462"/>
    </source>
</evidence>
<sequence length="196" mass="22918">MGRNIDLAAILLDLHRMRLELERSLDSSEETLLMRKGSIRGRKLHVFNTIRMMQIKSQWQRDYIKEEANKVVVYITTCGILRRVWERCRDTVELLKALKIKAEFRDLNIDPSYADELADRLRLNKSDRELVYDGLPMVYVNGKYFGVQELESAEKPPTSFQKNLQWLPRFNLPSRSLSSHFSCSFSFIESSPPMDG</sequence>
<dbReference type="Proteomes" id="UP001331761">
    <property type="component" value="Unassembled WGS sequence"/>
</dbReference>
<organism evidence="2 3">
    <name type="scientific">Trichostrongylus colubriformis</name>
    <name type="common">Black scour worm</name>
    <dbReference type="NCBI Taxonomy" id="6319"/>
    <lineage>
        <taxon>Eukaryota</taxon>
        <taxon>Metazoa</taxon>
        <taxon>Ecdysozoa</taxon>
        <taxon>Nematoda</taxon>
        <taxon>Chromadorea</taxon>
        <taxon>Rhabditida</taxon>
        <taxon>Rhabditina</taxon>
        <taxon>Rhabditomorpha</taxon>
        <taxon>Strongyloidea</taxon>
        <taxon>Trichostrongylidae</taxon>
        <taxon>Trichostrongylus</taxon>
    </lineage>
</organism>
<protein>
    <submittedName>
        <fullName evidence="2">Glutaredoxin domain-containing protein</fullName>
    </submittedName>
</protein>
<dbReference type="EMBL" id="WIXE01013394">
    <property type="protein sequence ID" value="KAK5975149.1"/>
    <property type="molecule type" value="Genomic_DNA"/>
</dbReference>
<accession>A0AAN8IHN0</accession>
<evidence type="ECO:0000313" key="3">
    <source>
        <dbReference type="Proteomes" id="UP001331761"/>
    </source>
</evidence>
<dbReference type="PANTHER" id="PTHR46990:SF1">
    <property type="entry name" value="GLUTAREDOXIN DOMAIN-CONTAINING CYSTEINE-RICH PROTEIN 1"/>
    <property type="match status" value="1"/>
</dbReference>
<dbReference type="SUPFAM" id="SSF52833">
    <property type="entry name" value="Thioredoxin-like"/>
    <property type="match status" value="1"/>
</dbReference>
<dbReference type="InterPro" id="IPR036249">
    <property type="entry name" value="Thioredoxin-like_sf"/>
</dbReference>